<dbReference type="AlphaFoldDB" id="A0A1G9M7R0"/>
<protein>
    <submittedName>
        <fullName evidence="1">Uncharacterized protein</fullName>
    </submittedName>
</protein>
<evidence type="ECO:0000313" key="2">
    <source>
        <dbReference type="Proteomes" id="UP000199226"/>
    </source>
</evidence>
<reference evidence="2" key="1">
    <citation type="submission" date="2016-10" db="EMBL/GenBank/DDBJ databases">
        <authorList>
            <person name="Varghese N."/>
            <person name="Submissions S."/>
        </authorList>
    </citation>
    <scope>NUCLEOTIDE SEQUENCE [LARGE SCALE GENOMIC DNA]</scope>
    <source>
        <strain evidence="2">DSM 24536</strain>
    </source>
</reference>
<evidence type="ECO:0000313" key="1">
    <source>
        <dbReference type="EMBL" id="SDL70279.1"/>
    </source>
</evidence>
<accession>A0A1G9M7R0</accession>
<organism evidence="1 2">
    <name type="scientific">Daejeonella rubra</name>
    <dbReference type="NCBI Taxonomy" id="990371"/>
    <lineage>
        <taxon>Bacteria</taxon>
        <taxon>Pseudomonadati</taxon>
        <taxon>Bacteroidota</taxon>
        <taxon>Sphingobacteriia</taxon>
        <taxon>Sphingobacteriales</taxon>
        <taxon>Sphingobacteriaceae</taxon>
        <taxon>Daejeonella</taxon>
    </lineage>
</organism>
<keyword evidence="2" id="KW-1185">Reference proteome</keyword>
<gene>
    <name evidence="1" type="ORF">SAMN05421813_101278</name>
</gene>
<dbReference type="Proteomes" id="UP000199226">
    <property type="component" value="Unassembled WGS sequence"/>
</dbReference>
<proteinExistence type="predicted"/>
<dbReference type="STRING" id="990371.SAMN05421813_101278"/>
<dbReference type="EMBL" id="FNHH01000001">
    <property type="protein sequence ID" value="SDL70279.1"/>
    <property type="molecule type" value="Genomic_DNA"/>
</dbReference>
<sequence>MDECLKEIDLAFMYSIRKVKSFSMRENIEGLYWPIPDIEADGRCNFSETILISQLYRRCVAYLTLKQEINSNILERNVGYFDLLRHIFEVHFFSLIKVFNDIIPDYFIQNNLDRDIKVALRNSNLTVAEAQKVVILTLIHHFFLFEELLESCYPKYDRLLKTDHYDSNLLDLESNFIKLKYTNNVIEIIYSALKDSQFINLTFFEFKSYFGPRNSVEKIFWYGSEVAIVILFMGHENVKGLNVLSKDSLQLIPRYFLKADGTEFKITQLRVVYQKVRQKPRGTQSILKLLSTLNS</sequence>
<name>A0A1G9M7R0_9SPHI</name>